<organism evidence="3">
    <name type="scientific">viral metagenome</name>
    <dbReference type="NCBI Taxonomy" id="1070528"/>
    <lineage>
        <taxon>unclassified sequences</taxon>
        <taxon>metagenomes</taxon>
        <taxon>organismal metagenomes</taxon>
    </lineage>
</organism>
<dbReference type="AlphaFoldDB" id="A0A6C0K9H2"/>
<dbReference type="InterPro" id="IPR011010">
    <property type="entry name" value="DNA_brk_join_enz"/>
</dbReference>
<evidence type="ECO:0000313" key="3">
    <source>
        <dbReference type="EMBL" id="QHU13746.1"/>
    </source>
</evidence>
<dbReference type="GO" id="GO:0003677">
    <property type="term" value="F:DNA binding"/>
    <property type="evidence" value="ECO:0007669"/>
    <property type="project" value="InterPro"/>
</dbReference>
<keyword evidence="1" id="KW-0233">DNA recombination</keyword>
<name>A0A6C0K9H2_9ZZZZ</name>
<accession>A0A6C0K9H2</accession>
<dbReference type="EMBL" id="MN740824">
    <property type="protein sequence ID" value="QHU13746.1"/>
    <property type="molecule type" value="Genomic_DNA"/>
</dbReference>
<sequence>MNEEEKRLKRNEDKRKLRAKKAAETESIVSKPDLVVNIDTTALKYKPKKAKQVDLKEVTIITYTSKLRAFHSRMTGLQLSQDIIDAIQGKDYNKKAVQEEFKYLYERLDYIKKNELKSIPNICKIFTKITGFVKLIKILAPIKRNIETAEGVRRNETVIKQEDIISFDKQEILKHASKLTDNYEKIMYLLMTLLPTRRLDDYRNMTYGVRDDNYFDDEYMYIKETNTKNKKGSTIKIPSEILELLPKSGYIFGREYSAPVLSNKFSALMNKIYKKKIGALNLRRMYLTTINNRCGSFLERKEVADALGHSVEESIKYALKVKKDPSQVPQQEEPN</sequence>
<protein>
    <submittedName>
        <fullName evidence="3">Uncharacterized protein</fullName>
    </submittedName>
</protein>
<proteinExistence type="predicted"/>
<dbReference type="GO" id="GO:0015074">
    <property type="term" value="P:DNA integration"/>
    <property type="evidence" value="ECO:0007669"/>
    <property type="project" value="InterPro"/>
</dbReference>
<dbReference type="GO" id="GO:0006310">
    <property type="term" value="P:DNA recombination"/>
    <property type="evidence" value="ECO:0007669"/>
    <property type="project" value="UniProtKB-KW"/>
</dbReference>
<evidence type="ECO:0000256" key="1">
    <source>
        <dbReference type="ARBA" id="ARBA00023172"/>
    </source>
</evidence>
<dbReference type="SUPFAM" id="SSF56349">
    <property type="entry name" value="DNA breaking-rejoining enzymes"/>
    <property type="match status" value="1"/>
</dbReference>
<reference evidence="3" key="1">
    <citation type="journal article" date="2020" name="Nature">
        <title>Giant virus diversity and host interactions through global metagenomics.</title>
        <authorList>
            <person name="Schulz F."/>
            <person name="Roux S."/>
            <person name="Paez-Espino D."/>
            <person name="Jungbluth S."/>
            <person name="Walsh D.A."/>
            <person name="Denef V.J."/>
            <person name="McMahon K.D."/>
            <person name="Konstantinidis K.T."/>
            <person name="Eloe-Fadrosh E.A."/>
            <person name="Kyrpides N.C."/>
            <person name="Woyke T."/>
        </authorList>
    </citation>
    <scope>NUCLEOTIDE SEQUENCE</scope>
    <source>
        <strain evidence="3">GVMAG-S-1101178-73</strain>
    </source>
</reference>
<dbReference type="Gene3D" id="1.10.443.10">
    <property type="entry name" value="Intergrase catalytic core"/>
    <property type="match status" value="1"/>
</dbReference>
<feature type="region of interest" description="Disordered" evidence="2">
    <location>
        <begin position="1"/>
        <end position="24"/>
    </location>
</feature>
<dbReference type="InterPro" id="IPR013762">
    <property type="entry name" value="Integrase-like_cat_sf"/>
</dbReference>
<feature type="compositionally biased region" description="Basic and acidic residues" evidence="2">
    <location>
        <begin position="1"/>
        <end position="15"/>
    </location>
</feature>
<evidence type="ECO:0000256" key="2">
    <source>
        <dbReference type="SAM" id="MobiDB-lite"/>
    </source>
</evidence>